<keyword evidence="1" id="KW-1133">Transmembrane helix</keyword>
<organism evidence="2 3">
    <name type="scientific">Lepraria finkii</name>
    <dbReference type="NCBI Taxonomy" id="1340010"/>
    <lineage>
        <taxon>Eukaryota</taxon>
        <taxon>Fungi</taxon>
        <taxon>Dikarya</taxon>
        <taxon>Ascomycota</taxon>
        <taxon>Pezizomycotina</taxon>
        <taxon>Lecanoromycetes</taxon>
        <taxon>OSLEUM clade</taxon>
        <taxon>Lecanoromycetidae</taxon>
        <taxon>Lecanorales</taxon>
        <taxon>Lecanorineae</taxon>
        <taxon>Stereocaulaceae</taxon>
        <taxon>Lepraria</taxon>
    </lineage>
</organism>
<evidence type="ECO:0000313" key="3">
    <source>
        <dbReference type="Proteomes" id="UP001590951"/>
    </source>
</evidence>
<feature type="transmembrane region" description="Helical" evidence="1">
    <location>
        <begin position="39"/>
        <end position="55"/>
    </location>
</feature>
<comment type="caution">
    <text evidence="2">The sequence shown here is derived from an EMBL/GenBank/DDBJ whole genome shotgun (WGS) entry which is preliminary data.</text>
</comment>
<reference evidence="2 3" key="1">
    <citation type="submission" date="2024-09" db="EMBL/GenBank/DDBJ databases">
        <title>Rethinking Asexuality: The Enigmatic Case of Functional Sexual Genes in Lepraria (Stereocaulaceae).</title>
        <authorList>
            <person name="Doellman M."/>
            <person name="Sun Y."/>
            <person name="Barcenas-Pena A."/>
            <person name="Lumbsch H.T."/>
            <person name="Grewe F."/>
        </authorList>
    </citation>
    <scope>NUCLEOTIDE SEQUENCE [LARGE SCALE GENOMIC DNA]</scope>
    <source>
        <strain evidence="2 3">Grewe 0041</strain>
    </source>
</reference>
<proteinExistence type="predicted"/>
<name>A0ABR4BDN8_9LECA</name>
<dbReference type="EMBL" id="JBHFEH010000013">
    <property type="protein sequence ID" value="KAL2054919.1"/>
    <property type="molecule type" value="Genomic_DNA"/>
</dbReference>
<keyword evidence="1" id="KW-0472">Membrane</keyword>
<sequence length="134" mass="14734">MDHNSRRIALYNGFDSISEPGHRPQPMFMRRTKTRRSRTALALSILCVLLLVWGWRSSGIGITPVASRLSNMPLSHFPQIAIAAPELVSDAEAPLIPPPPVNTTQMGLQKTNPVFHLLIPASESNPDLCKTVLS</sequence>
<evidence type="ECO:0000313" key="2">
    <source>
        <dbReference type="EMBL" id="KAL2054919.1"/>
    </source>
</evidence>
<evidence type="ECO:0000256" key="1">
    <source>
        <dbReference type="SAM" id="Phobius"/>
    </source>
</evidence>
<dbReference type="Proteomes" id="UP001590951">
    <property type="component" value="Unassembled WGS sequence"/>
</dbReference>
<keyword evidence="3" id="KW-1185">Reference proteome</keyword>
<accession>A0ABR4BDN8</accession>
<gene>
    <name evidence="2" type="ORF">ABVK25_004741</name>
</gene>
<protein>
    <submittedName>
        <fullName evidence="2">Uncharacterized protein</fullName>
    </submittedName>
</protein>
<keyword evidence="1" id="KW-0812">Transmembrane</keyword>